<dbReference type="GO" id="GO:0003723">
    <property type="term" value="F:RNA binding"/>
    <property type="evidence" value="ECO:0007669"/>
    <property type="project" value="UniProtKB-UniRule"/>
</dbReference>
<evidence type="ECO:0000256" key="1">
    <source>
        <dbReference type="PROSITE-ProRule" id="PRU00176"/>
    </source>
</evidence>
<sequence length="353" mass="39564">MAMAMAWWGAGPWIAPSKKIWLGGLSDVTWRDLRRLDGTTLWVEVFRGRGRGTGMMAYRTTEEAAAALQWLPQALPGVQVDVWTSRSSRSSQCSGCHGRSGSVASDVSTTDTLQSGHQTEPSSRVGLIDVFATPGLVPSFLAFLQVSDWRPLCAMAQIASDPKVLATSLLEMFAKTKRSFVILADEDEEVADPDLIVGFNFFVSIMDRWWQHDRDAAEQLLQKIVDVDCNAMQHHSKKAAFRTLKLISQRSPRLQPFLVERLLPFLTCPDLLRARQSVNIIQGCFGGFCRCRAHDNLLKKVDSALRSMLKKRREADLQKAGRSITTKLAMYWDALQDQGSNTRSEKRRDVCFP</sequence>
<feature type="domain" description="RRM" evidence="3">
    <location>
        <begin position="18"/>
        <end position="87"/>
    </location>
</feature>
<dbReference type="InterPro" id="IPR000504">
    <property type="entry name" value="RRM_dom"/>
</dbReference>
<keyword evidence="5" id="KW-1185">Reference proteome</keyword>
<evidence type="ECO:0000313" key="5">
    <source>
        <dbReference type="Proteomes" id="UP000186817"/>
    </source>
</evidence>
<evidence type="ECO:0000313" key="4">
    <source>
        <dbReference type="EMBL" id="OLP80258.1"/>
    </source>
</evidence>
<feature type="compositionally biased region" description="Low complexity" evidence="2">
    <location>
        <begin position="89"/>
        <end position="102"/>
    </location>
</feature>
<evidence type="ECO:0000259" key="3">
    <source>
        <dbReference type="PROSITE" id="PS50102"/>
    </source>
</evidence>
<name>A0A1Q9CBG2_SYMMI</name>
<dbReference type="Proteomes" id="UP000186817">
    <property type="component" value="Unassembled WGS sequence"/>
</dbReference>
<keyword evidence="1" id="KW-0694">RNA-binding</keyword>
<organism evidence="4 5">
    <name type="scientific">Symbiodinium microadriaticum</name>
    <name type="common">Dinoflagellate</name>
    <name type="synonym">Zooxanthella microadriatica</name>
    <dbReference type="NCBI Taxonomy" id="2951"/>
    <lineage>
        <taxon>Eukaryota</taxon>
        <taxon>Sar</taxon>
        <taxon>Alveolata</taxon>
        <taxon>Dinophyceae</taxon>
        <taxon>Suessiales</taxon>
        <taxon>Symbiodiniaceae</taxon>
        <taxon>Symbiodinium</taxon>
    </lineage>
</organism>
<feature type="compositionally biased region" description="Polar residues" evidence="2">
    <location>
        <begin position="103"/>
        <end position="120"/>
    </location>
</feature>
<gene>
    <name evidence="4" type="ORF">AK812_SmicGene39356</name>
</gene>
<evidence type="ECO:0000256" key="2">
    <source>
        <dbReference type="SAM" id="MobiDB-lite"/>
    </source>
</evidence>
<dbReference type="OrthoDB" id="417338at2759"/>
<protein>
    <recommendedName>
        <fullName evidence="3">RRM domain-containing protein</fullName>
    </recommendedName>
</protein>
<dbReference type="PROSITE" id="PS50102">
    <property type="entry name" value="RRM"/>
    <property type="match status" value="1"/>
</dbReference>
<accession>A0A1Q9CBG2</accession>
<comment type="caution">
    <text evidence="4">The sequence shown here is derived from an EMBL/GenBank/DDBJ whole genome shotgun (WGS) entry which is preliminary data.</text>
</comment>
<reference evidence="4 5" key="1">
    <citation type="submission" date="2016-02" db="EMBL/GenBank/DDBJ databases">
        <title>Genome analysis of coral dinoflagellate symbionts highlights evolutionary adaptations to a symbiotic lifestyle.</title>
        <authorList>
            <person name="Aranda M."/>
            <person name="Li Y."/>
            <person name="Liew Y.J."/>
            <person name="Baumgarten S."/>
            <person name="Simakov O."/>
            <person name="Wilson M."/>
            <person name="Piel J."/>
            <person name="Ashoor H."/>
            <person name="Bougouffa S."/>
            <person name="Bajic V.B."/>
            <person name="Ryu T."/>
            <person name="Ravasi T."/>
            <person name="Bayer T."/>
            <person name="Micklem G."/>
            <person name="Kim H."/>
            <person name="Bhak J."/>
            <person name="Lajeunesse T.C."/>
            <person name="Voolstra C.R."/>
        </authorList>
    </citation>
    <scope>NUCLEOTIDE SEQUENCE [LARGE SCALE GENOMIC DNA]</scope>
    <source>
        <strain evidence="4 5">CCMP2467</strain>
    </source>
</reference>
<feature type="region of interest" description="Disordered" evidence="2">
    <location>
        <begin position="89"/>
        <end position="120"/>
    </location>
</feature>
<proteinExistence type="predicted"/>
<dbReference type="AlphaFoldDB" id="A0A1Q9CBG2"/>
<dbReference type="EMBL" id="LSRX01001396">
    <property type="protein sequence ID" value="OLP80258.1"/>
    <property type="molecule type" value="Genomic_DNA"/>
</dbReference>